<dbReference type="EMBL" id="BQNB010017885">
    <property type="protein sequence ID" value="GJT68289.1"/>
    <property type="molecule type" value="Genomic_DNA"/>
</dbReference>
<keyword evidence="2" id="KW-0378">Hydrolase</keyword>
<dbReference type="GO" id="GO:0003964">
    <property type="term" value="F:RNA-directed DNA polymerase activity"/>
    <property type="evidence" value="ECO:0007669"/>
    <property type="project" value="UniProtKB-KW"/>
</dbReference>
<dbReference type="InterPro" id="IPR025724">
    <property type="entry name" value="GAG-pre-integrase_dom"/>
</dbReference>
<keyword evidence="6" id="KW-0808">Transferase</keyword>
<dbReference type="PROSITE" id="PS50994">
    <property type="entry name" value="INTEGRASE"/>
    <property type="match status" value="1"/>
</dbReference>
<dbReference type="Gene3D" id="3.30.420.10">
    <property type="entry name" value="Ribonuclease H-like superfamily/Ribonuclease H"/>
    <property type="match status" value="1"/>
</dbReference>
<evidence type="ECO:0000256" key="1">
    <source>
        <dbReference type="ARBA" id="ARBA00022723"/>
    </source>
</evidence>
<reference evidence="6" key="1">
    <citation type="journal article" date="2022" name="Int. J. Mol. Sci.">
        <title>Draft Genome of Tanacetum Coccineum: Genomic Comparison of Closely Related Tanacetum-Family Plants.</title>
        <authorList>
            <person name="Yamashiro T."/>
            <person name="Shiraishi A."/>
            <person name="Nakayama K."/>
            <person name="Satake H."/>
        </authorList>
    </citation>
    <scope>NUCLEOTIDE SEQUENCE</scope>
</reference>
<feature type="region of interest" description="Disordered" evidence="4">
    <location>
        <begin position="1186"/>
        <end position="1232"/>
    </location>
</feature>
<feature type="compositionally biased region" description="Polar residues" evidence="4">
    <location>
        <begin position="1187"/>
        <end position="1232"/>
    </location>
</feature>
<feature type="compositionally biased region" description="Low complexity" evidence="4">
    <location>
        <begin position="1139"/>
        <end position="1148"/>
    </location>
</feature>
<keyword evidence="6" id="KW-0548">Nucleotidyltransferase</keyword>
<dbReference type="InterPro" id="IPR043502">
    <property type="entry name" value="DNA/RNA_pol_sf"/>
</dbReference>
<dbReference type="Proteomes" id="UP001151760">
    <property type="component" value="Unassembled WGS sequence"/>
</dbReference>
<name>A0ABQ5FYA8_9ASTR</name>
<accession>A0ABQ5FYA8</accession>
<feature type="domain" description="Integrase catalytic" evidence="5">
    <location>
        <begin position="847"/>
        <end position="1022"/>
    </location>
</feature>
<dbReference type="InterPro" id="IPR057670">
    <property type="entry name" value="SH3_retrovirus"/>
</dbReference>
<dbReference type="InterPro" id="IPR012337">
    <property type="entry name" value="RNaseH-like_sf"/>
</dbReference>
<dbReference type="SUPFAM" id="SSF56672">
    <property type="entry name" value="DNA/RNA polymerases"/>
    <property type="match status" value="1"/>
</dbReference>
<dbReference type="Pfam" id="PF25597">
    <property type="entry name" value="SH3_retrovirus"/>
    <property type="match status" value="1"/>
</dbReference>
<dbReference type="InterPro" id="IPR036397">
    <property type="entry name" value="RNaseH_sf"/>
</dbReference>
<evidence type="ECO:0000256" key="4">
    <source>
        <dbReference type="SAM" id="MobiDB-lite"/>
    </source>
</evidence>
<dbReference type="PANTHER" id="PTHR42648:SF31">
    <property type="entry name" value="RNA-DIRECTED DNA POLYMERASE"/>
    <property type="match status" value="1"/>
</dbReference>
<dbReference type="InterPro" id="IPR013103">
    <property type="entry name" value="RVT_2"/>
</dbReference>
<protein>
    <submittedName>
        <fullName evidence="6">RNA-directed DNA polymerase</fullName>
    </submittedName>
</protein>
<evidence type="ECO:0000256" key="2">
    <source>
        <dbReference type="ARBA" id="ARBA00022801"/>
    </source>
</evidence>
<keyword evidence="7" id="KW-1185">Reference proteome</keyword>
<dbReference type="Pfam" id="PF00665">
    <property type="entry name" value="rve"/>
    <property type="match status" value="1"/>
</dbReference>
<evidence type="ECO:0000313" key="7">
    <source>
        <dbReference type="Proteomes" id="UP001151760"/>
    </source>
</evidence>
<feature type="compositionally biased region" description="Basic and acidic residues" evidence="4">
    <location>
        <begin position="1127"/>
        <end position="1138"/>
    </location>
</feature>
<evidence type="ECO:0000256" key="3">
    <source>
        <dbReference type="SAM" id="Coils"/>
    </source>
</evidence>
<organism evidence="6 7">
    <name type="scientific">Tanacetum coccineum</name>
    <dbReference type="NCBI Taxonomy" id="301880"/>
    <lineage>
        <taxon>Eukaryota</taxon>
        <taxon>Viridiplantae</taxon>
        <taxon>Streptophyta</taxon>
        <taxon>Embryophyta</taxon>
        <taxon>Tracheophyta</taxon>
        <taxon>Spermatophyta</taxon>
        <taxon>Magnoliopsida</taxon>
        <taxon>eudicotyledons</taxon>
        <taxon>Gunneridae</taxon>
        <taxon>Pentapetalae</taxon>
        <taxon>asterids</taxon>
        <taxon>campanulids</taxon>
        <taxon>Asterales</taxon>
        <taxon>Asteraceae</taxon>
        <taxon>Asteroideae</taxon>
        <taxon>Anthemideae</taxon>
        <taxon>Anthemidinae</taxon>
        <taxon>Tanacetum</taxon>
    </lineage>
</organism>
<dbReference type="PANTHER" id="PTHR42648">
    <property type="entry name" value="TRANSPOSASE, PUTATIVE-RELATED"/>
    <property type="match status" value="1"/>
</dbReference>
<dbReference type="Pfam" id="PF07727">
    <property type="entry name" value="RVT_2"/>
    <property type="match status" value="1"/>
</dbReference>
<feature type="coiled-coil region" evidence="3">
    <location>
        <begin position="268"/>
        <end position="336"/>
    </location>
</feature>
<dbReference type="SUPFAM" id="SSF53098">
    <property type="entry name" value="Ribonuclease H-like"/>
    <property type="match status" value="1"/>
</dbReference>
<dbReference type="CDD" id="cd09272">
    <property type="entry name" value="RNase_HI_RT_Ty1"/>
    <property type="match status" value="1"/>
</dbReference>
<keyword evidence="3" id="KW-0175">Coiled coil</keyword>
<sequence>MVLQAMGAHRIELRMQMQPMLFKNFDVLQGQMLLMQARAMSMNVMLFISDVMMNDFSVLYSWHLSSVGSQNQQAGQSMHQSYSEAKKAQPALYDGEELLKTHHVPVNVPSSEEELELAETTRNKLHAKMNDSACVEKRVNITPPNYSKENFMATFTPQTQLTPEQVFWAMKVVLENLEAEVDQNETDLQSGEIERKNLLITNENLVAECLSKDVFYTATDSVLNVSRFSELHDAFTSAQKRIADLESENFNPRHKIQHDDHDSMIKHFSKLEVEHFNLQLKYQNLKERFGNKKPVTFSDAPLFDSLFMIRKLNEQIQSRGNTIRELKEKISRLTKKNNDTDPTFDLKALVSQNKDLTTKLNAFHDLNECFRAENAKVKQHYKELYDLIKITRAKTTDQNNSLLSEVEHLKDQLRENSKCVTIPDCKPKVLSPGRYPIDVEPIPPRLKKNREVHLHYIERLKENVETLREIVEDAKVERPLDTSLQCLRVKGASAASRSKPRSNTKKYRTLPAKSALSLEISVVRSEMFVKQSPAIKWRHTGRLLPIGDQWPLTRNTSPKVLPTKQWKPTGRLLPLRRQCPLVRSTALKSNCLPADLQETIAPIAYNLACTNQPDPNCNWGSNVSKSPFLPLFKCRNFVKKFIGTVRFGNDHFGAIMGYGDYVIGDSVISRVYYVEGLGHNLFSVGQFCDSDLEVAFRKHTCFVRDLDGVDLIKGSHGTNLYTISVEDMIRSSPICLLSKASKNKSWLWHRRLNHLNFGTLNDLARKDLVRGLPRLKFEKDHFFRCIRLPLVRFCQVSEVIGHCEFSLITMADVNVNALEVPSAAADAPSTRSDEQICAYVCQMMETRKPFPLSDHKTKLLGEIVHLDLWGPYKVVSHTGHRYFLTVVDDYTRAVWVYLIKSKDEVFESINIFYNLIKNQFKRTVKIFRSDNGTEFLNQTFNKFCNDKGIVHQTSCAYTPQQNGVVERKHRHLLNVARCLMFQGGIPLRFWTECVLTATYLINRLPSSVLNGKSPYDMIYNSCPKLSHIRMFGCLCFATVLNNHDKLTNRSEKCVMMGYSSSQKGYRLYSLDRHQFLVSRDVKFFESIFPFKESVSNGNKDKSKVSNVFQDNNLLNFFDLNDPELPNDDERVKSRHNSDPESQSDSSHSTNLGDNVNTADSPITGDISHGSDDIDARLYEDEAATLDENPNSEGNVDSNPSTPSHGIQTLRGNLESNLNTPAQGTQNLRRSTRSSVFPRNYNDFVVNSKVKYGIEKFVGYSKLNAENLCFVTQLNKNSEPKTFFEASQSPQWVDAMNLEMSALLENDTWDLVELPKGRKALSSKWVWKLKFKSSGEIERYKARLVAMGCAQKEGVDYEETFSPVVKMAPRQWNAKLTSVLVENGFCQSKSDYSLYTKSVGDVFLTLLVYVDDIIVTGNNAMEIDKFKMFLKGKFKIKDLGKLKYFLRIEVVDTKSGISLNQRKYVLNLLSEYGMLSCKPSKTPLMSKLSISNEPTAKDPLLVNIVDYQKLMGKLIYLTNTRPDISYVGSDILRGLLRGDVRSSYSKRDNHALEIWIQIGVLELNMWMHCENLLPVKLFCDSNPAIKIAANPVFHERTKHLEIDLHFMRDKILNGVVKTTEVDSANQIADILTKGLDTMQHSFLVKKLGMINLFGISY</sequence>
<feature type="region of interest" description="Disordered" evidence="4">
    <location>
        <begin position="1118"/>
        <end position="1171"/>
    </location>
</feature>
<keyword evidence="6" id="KW-0695">RNA-directed DNA polymerase</keyword>
<reference evidence="6" key="2">
    <citation type="submission" date="2022-01" db="EMBL/GenBank/DDBJ databases">
        <authorList>
            <person name="Yamashiro T."/>
            <person name="Shiraishi A."/>
            <person name="Satake H."/>
            <person name="Nakayama K."/>
        </authorList>
    </citation>
    <scope>NUCLEOTIDE SEQUENCE</scope>
</reference>
<gene>
    <name evidence="6" type="ORF">Tco_1019769</name>
</gene>
<dbReference type="InterPro" id="IPR039537">
    <property type="entry name" value="Retrotran_Ty1/copia-like"/>
</dbReference>
<comment type="caution">
    <text evidence="6">The sequence shown here is derived from an EMBL/GenBank/DDBJ whole genome shotgun (WGS) entry which is preliminary data.</text>
</comment>
<evidence type="ECO:0000259" key="5">
    <source>
        <dbReference type="PROSITE" id="PS50994"/>
    </source>
</evidence>
<dbReference type="Pfam" id="PF13976">
    <property type="entry name" value="gag_pre-integrs"/>
    <property type="match status" value="1"/>
</dbReference>
<keyword evidence="1" id="KW-0479">Metal-binding</keyword>
<dbReference type="InterPro" id="IPR001584">
    <property type="entry name" value="Integrase_cat-core"/>
</dbReference>
<proteinExistence type="predicted"/>
<feature type="compositionally biased region" description="Polar residues" evidence="4">
    <location>
        <begin position="1149"/>
        <end position="1160"/>
    </location>
</feature>
<evidence type="ECO:0000313" key="6">
    <source>
        <dbReference type="EMBL" id="GJT68289.1"/>
    </source>
</evidence>